<protein>
    <submittedName>
        <fullName evidence="2">Predicted protein</fullName>
    </submittedName>
</protein>
<feature type="transmembrane region" description="Helical" evidence="1">
    <location>
        <begin position="23"/>
        <end position="51"/>
    </location>
</feature>
<dbReference type="VEuPathDB" id="AmoebaDB:NAEGRDRAFT_63502"/>
<keyword evidence="1" id="KW-0812">Transmembrane</keyword>
<evidence type="ECO:0000313" key="3">
    <source>
        <dbReference type="Proteomes" id="UP000006671"/>
    </source>
</evidence>
<feature type="transmembrane region" description="Helical" evidence="1">
    <location>
        <begin position="192"/>
        <end position="217"/>
    </location>
</feature>
<dbReference type="RefSeq" id="XP_002681004.1">
    <property type="nucleotide sequence ID" value="XM_002680958.1"/>
</dbReference>
<dbReference type="AlphaFoldDB" id="D2V3V4"/>
<dbReference type="InParanoid" id="D2V3V4"/>
<feature type="transmembrane region" description="Helical" evidence="1">
    <location>
        <begin position="138"/>
        <end position="171"/>
    </location>
</feature>
<sequence length="464" mass="51796">MQNDTSSSIPSVLTNVFRIDPLIVSYIEISLAIAALFLSLSLVVYIIYFYLKKHHTITKNHKRMIIGVLIMCIMECFVLIFRIIYDSLSISFGLRFQKYASTLALKNSTTLEGFDTFLWYNNTLGITPYDVGISMEEIVIFIISVAAELFIVLMDIQVMVIIVWFVTLVFVETFRLSSGLLNSRKVHYFVNIVTIFTIINSIGLLVINLVTTILTIVQRLGYISAESITYVYGLCLLLFLIEILSQITLLIIAATIVLQTISKISIENQNKRRTIIKILILQSGLFGCFLFEAFAAASGVLAQGVEAHFALGYSTGNSLGILIFACTALTLYTPFRALNTKANSEDHQVNDSLHSRLKSSSSNNNSMMMMEKKQYSSLSNGTTTTTPTSLVRVGEIPPRLMMIELEEAGMSNDCCIQSSSGNDENMLMEKVIVVDEKTKQQQLPQSTLVITTIPCNELESMILK</sequence>
<keyword evidence="1" id="KW-1133">Transmembrane helix</keyword>
<dbReference type="GeneID" id="8849865"/>
<evidence type="ECO:0000313" key="2">
    <source>
        <dbReference type="EMBL" id="EFC48260.1"/>
    </source>
</evidence>
<reference evidence="2 3" key="1">
    <citation type="journal article" date="2010" name="Cell">
        <title>The genome of Naegleria gruberi illuminates early eukaryotic versatility.</title>
        <authorList>
            <person name="Fritz-Laylin L.K."/>
            <person name="Prochnik S.E."/>
            <person name="Ginger M.L."/>
            <person name="Dacks J.B."/>
            <person name="Carpenter M.L."/>
            <person name="Field M.C."/>
            <person name="Kuo A."/>
            <person name="Paredez A."/>
            <person name="Chapman J."/>
            <person name="Pham J."/>
            <person name="Shu S."/>
            <person name="Neupane R."/>
            <person name="Cipriano M."/>
            <person name="Mancuso J."/>
            <person name="Tu H."/>
            <person name="Salamov A."/>
            <person name="Lindquist E."/>
            <person name="Shapiro H."/>
            <person name="Lucas S."/>
            <person name="Grigoriev I.V."/>
            <person name="Cande W.Z."/>
            <person name="Fulton C."/>
            <person name="Rokhsar D.S."/>
            <person name="Dawson S.C."/>
        </authorList>
    </citation>
    <scope>NUCLEOTIDE SEQUENCE [LARGE SCALE GENOMIC DNA]</scope>
    <source>
        <strain evidence="2 3">NEG-M</strain>
    </source>
</reference>
<feature type="transmembrane region" description="Helical" evidence="1">
    <location>
        <begin position="63"/>
        <end position="85"/>
    </location>
</feature>
<organism evidence="3">
    <name type="scientific">Naegleria gruberi</name>
    <name type="common">Amoeba</name>
    <dbReference type="NCBI Taxonomy" id="5762"/>
    <lineage>
        <taxon>Eukaryota</taxon>
        <taxon>Discoba</taxon>
        <taxon>Heterolobosea</taxon>
        <taxon>Tetramitia</taxon>
        <taxon>Eutetramitia</taxon>
        <taxon>Vahlkampfiidae</taxon>
        <taxon>Naegleria</taxon>
    </lineage>
</organism>
<keyword evidence="3" id="KW-1185">Reference proteome</keyword>
<dbReference type="Proteomes" id="UP000006671">
    <property type="component" value="Unassembled WGS sequence"/>
</dbReference>
<keyword evidence="1" id="KW-0472">Membrane</keyword>
<gene>
    <name evidence="2" type="ORF">NAEGRDRAFT_63502</name>
</gene>
<dbReference type="EMBL" id="GG738851">
    <property type="protein sequence ID" value="EFC48260.1"/>
    <property type="molecule type" value="Genomic_DNA"/>
</dbReference>
<accession>D2V3V4</accession>
<name>D2V3V4_NAEGR</name>
<proteinExistence type="predicted"/>
<feature type="transmembrane region" description="Helical" evidence="1">
    <location>
        <begin position="307"/>
        <end position="332"/>
    </location>
</feature>
<feature type="transmembrane region" description="Helical" evidence="1">
    <location>
        <begin position="279"/>
        <end position="301"/>
    </location>
</feature>
<dbReference type="KEGG" id="ngr:NAEGRDRAFT_63502"/>
<feature type="transmembrane region" description="Helical" evidence="1">
    <location>
        <begin position="229"/>
        <end position="258"/>
    </location>
</feature>
<evidence type="ECO:0000256" key="1">
    <source>
        <dbReference type="SAM" id="Phobius"/>
    </source>
</evidence>